<dbReference type="Pfam" id="PF00095">
    <property type="entry name" value="WAP"/>
    <property type="match status" value="1"/>
</dbReference>
<sequence>MSPVGLMKWQVTLQMLLLLGTLGLPVLARWKDRYFSEIQIPDYILTRPKLPPCLTRPTSTQCTSYCRAHLDCEQGFHCCRSFCGNVCMSPGEAEGEKPNHKIRNSVSTVVP</sequence>
<dbReference type="GO" id="GO:0030414">
    <property type="term" value="F:peptidase inhibitor activity"/>
    <property type="evidence" value="ECO:0007669"/>
    <property type="project" value="InterPro"/>
</dbReference>
<dbReference type="KEGG" id="mcal:110290221"/>
<evidence type="ECO:0000259" key="1">
    <source>
        <dbReference type="PROSITE" id="PS51390"/>
    </source>
</evidence>
<gene>
    <name evidence="3" type="primary">LOC110290221</name>
</gene>
<feature type="domain" description="WAP" evidence="1">
    <location>
        <begin position="46"/>
        <end position="91"/>
    </location>
</feature>
<dbReference type="GO" id="GO:0005576">
    <property type="term" value="C:extracellular region"/>
    <property type="evidence" value="ECO:0007669"/>
    <property type="project" value="InterPro"/>
</dbReference>
<dbReference type="InterPro" id="IPR036645">
    <property type="entry name" value="Elafin-like_sf"/>
</dbReference>
<dbReference type="GeneID" id="110290221"/>
<protein>
    <submittedName>
        <fullName evidence="3">Protein WFDC10B-like</fullName>
    </submittedName>
</protein>
<dbReference type="RefSeq" id="XP_021012373.1">
    <property type="nucleotide sequence ID" value="XM_021156714.1"/>
</dbReference>
<dbReference type="SUPFAM" id="SSF57256">
    <property type="entry name" value="Elafin-like"/>
    <property type="match status" value="1"/>
</dbReference>
<dbReference type="Proteomes" id="UP000515126">
    <property type="component" value="Chromosome 2"/>
</dbReference>
<evidence type="ECO:0000313" key="3">
    <source>
        <dbReference type="RefSeq" id="XP_021012373.1"/>
    </source>
</evidence>
<proteinExistence type="predicted"/>
<accession>A0A6P5P750</accession>
<name>A0A6P5P750_MUSCR</name>
<dbReference type="PROSITE" id="PS51390">
    <property type="entry name" value="WAP"/>
    <property type="match status" value="1"/>
</dbReference>
<organism evidence="2 3">
    <name type="scientific">Mus caroli</name>
    <name type="common">Ryukyu mouse</name>
    <name type="synonym">Ricefield mouse</name>
    <dbReference type="NCBI Taxonomy" id="10089"/>
    <lineage>
        <taxon>Eukaryota</taxon>
        <taxon>Metazoa</taxon>
        <taxon>Chordata</taxon>
        <taxon>Craniata</taxon>
        <taxon>Vertebrata</taxon>
        <taxon>Euteleostomi</taxon>
        <taxon>Mammalia</taxon>
        <taxon>Eutheria</taxon>
        <taxon>Euarchontoglires</taxon>
        <taxon>Glires</taxon>
        <taxon>Rodentia</taxon>
        <taxon>Myomorpha</taxon>
        <taxon>Muroidea</taxon>
        <taxon>Muridae</taxon>
        <taxon>Murinae</taxon>
        <taxon>Mus</taxon>
        <taxon>Mus</taxon>
    </lineage>
</organism>
<dbReference type="AlphaFoldDB" id="A0A6P5P750"/>
<reference evidence="3" key="1">
    <citation type="submission" date="2025-08" db="UniProtKB">
        <authorList>
            <consortium name="RefSeq"/>
        </authorList>
    </citation>
    <scope>IDENTIFICATION</scope>
</reference>
<evidence type="ECO:0000313" key="2">
    <source>
        <dbReference type="Proteomes" id="UP000515126"/>
    </source>
</evidence>
<keyword evidence="2" id="KW-1185">Reference proteome</keyword>
<dbReference type="InterPro" id="IPR008197">
    <property type="entry name" value="WAP_dom"/>
</dbReference>